<keyword evidence="3" id="KW-1185">Reference proteome</keyword>
<accession>A0ABV9Q914</accession>
<organism evidence="2 3">
    <name type="scientific">Effusibacillus consociatus</name>
    <dbReference type="NCBI Taxonomy" id="1117041"/>
    <lineage>
        <taxon>Bacteria</taxon>
        <taxon>Bacillati</taxon>
        <taxon>Bacillota</taxon>
        <taxon>Bacilli</taxon>
        <taxon>Bacillales</taxon>
        <taxon>Alicyclobacillaceae</taxon>
        <taxon>Effusibacillus</taxon>
    </lineage>
</organism>
<protein>
    <submittedName>
        <fullName evidence="2">Group II intron maturase-specific domain-containing protein</fullName>
    </submittedName>
</protein>
<dbReference type="InterPro" id="IPR013597">
    <property type="entry name" value="Mat_intron_G2"/>
</dbReference>
<reference evidence="3" key="1">
    <citation type="journal article" date="2019" name="Int. J. Syst. Evol. Microbiol.">
        <title>The Global Catalogue of Microorganisms (GCM) 10K type strain sequencing project: providing services to taxonomists for standard genome sequencing and annotation.</title>
        <authorList>
            <consortium name="The Broad Institute Genomics Platform"/>
            <consortium name="The Broad Institute Genome Sequencing Center for Infectious Disease"/>
            <person name="Wu L."/>
            <person name="Ma J."/>
        </authorList>
    </citation>
    <scope>NUCLEOTIDE SEQUENCE [LARGE SCALE GENOMIC DNA]</scope>
    <source>
        <strain evidence="3">WYCCWR 12678</strain>
    </source>
</reference>
<gene>
    <name evidence="2" type="ORF">ACFO8Q_23940</name>
</gene>
<dbReference type="Pfam" id="PF08388">
    <property type="entry name" value="GIIM"/>
    <property type="match status" value="1"/>
</dbReference>
<feature type="domain" description="Group II intron maturase-specific" evidence="1">
    <location>
        <begin position="38"/>
        <end position="113"/>
    </location>
</feature>
<sequence length="167" mass="20116">VNREKTVVDEARRVKFLGFSFYQHKGETRIRIHPKSIAKMKAKIKELTSRSNGMGNAERAEKLRRYIMGWVNYFKIADMKKLLQTTDEWMRRRIRMIYWKQWKRVKTKFERLKSLGIEEQKAWEYANTRKGYWRTSNSPILSKSLGNNTIKGLGFLFFSDYYRQVTT</sequence>
<proteinExistence type="predicted"/>
<comment type="caution">
    <text evidence="2">The sequence shown here is derived from an EMBL/GenBank/DDBJ whole genome shotgun (WGS) entry which is preliminary data.</text>
</comment>
<feature type="non-terminal residue" evidence="2">
    <location>
        <position position="1"/>
    </location>
</feature>
<dbReference type="RefSeq" id="WP_380029857.1">
    <property type="nucleotide sequence ID" value="NZ_JBHSHC010000163.1"/>
</dbReference>
<name>A0ABV9Q914_9BACL</name>
<evidence type="ECO:0000313" key="2">
    <source>
        <dbReference type="EMBL" id="MFC4770334.1"/>
    </source>
</evidence>
<evidence type="ECO:0000259" key="1">
    <source>
        <dbReference type="Pfam" id="PF08388"/>
    </source>
</evidence>
<dbReference type="EMBL" id="JBHSHC010000163">
    <property type="protein sequence ID" value="MFC4770334.1"/>
    <property type="molecule type" value="Genomic_DNA"/>
</dbReference>
<dbReference type="Proteomes" id="UP001596002">
    <property type="component" value="Unassembled WGS sequence"/>
</dbReference>
<evidence type="ECO:0000313" key="3">
    <source>
        <dbReference type="Proteomes" id="UP001596002"/>
    </source>
</evidence>